<feature type="region of interest" description="Disordered" evidence="1">
    <location>
        <begin position="40"/>
        <end position="78"/>
    </location>
</feature>
<proteinExistence type="predicted"/>
<name>A0AAW0NI07_9GOBI</name>
<evidence type="ECO:0000256" key="1">
    <source>
        <dbReference type="SAM" id="MobiDB-lite"/>
    </source>
</evidence>
<evidence type="ECO:0000313" key="2">
    <source>
        <dbReference type="EMBL" id="KAK7898327.1"/>
    </source>
</evidence>
<sequence length="167" mass="17795">MLFHCAHTSSLCSCVSVWIISGQHYSEDSVHQAVAVIRTEEEGPSGTGHSSDSQNSSSTSLSVDSRGGTDSGPDGAVLGPVLSALSLRVPRGQNPQDPFEFKHVDLSAARPSWSTWCRNTEEQITGFPRASVQSSTQRVSVLATHKPTRPRLQDLPAQGGVPDDDGQ</sequence>
<dbReference type="AlphaFoldDB" id="A0AAW0NI07"/>
<keyword evidence="3" id="KW-1185">Reference proteome</keyword>
<dbReference type="Proteomes" id="UP001460270">
    <property type="component" value="Unassembled WGS sequence"/>
</dbReference>
<protein>
    <submittedName>
        <fullName evidence="2">Uncharacterized protein</fullName>
    </submittedName>
</protein>
<reference evidence="3" key="1">
    <citation type="submission" date="2024-04" db="EMBL/GenBank/DDBJ databases">
        <title>Salinicola lusitanus LLJ914,a marine bacterium isolated from the Okinawa Trough.</title>
        <authorList>
            <person name="Li J."/>
        </authorList>
    </citation>
    <scope>NUCLEOTIDE SEQUENCE [LARGE SCALE GENOMIC DNA]</scope>
</reference>
<comment type="caution">
    <text evidence="2">The sequence shown here is derived from an EMBL/GenBank/DDBJ whole genome shotgun (WGS) entry which is preliminary data.</text>
</comment>
<organism evidence="2 3">
    <name type="scientific">Mugilogobius chulae</name>
    <name type="common">yellowstripe goby</name>
    <dbReference type="NCBI Taxonomy" id="88201"/>
    <lineage>
        <taxon>Eukaryota</taxon>
        <taxon>Metazoa</taxon>
        <taxon>Chordata</taxon>
        <taxon>Craniata</taxon>
        <taxon>Vertebrata</taxon>
        <taxon>Euteleostomi</taxon>
        <taxon>Actinopterygii</taxon>
        <taxon>Neopterygii</taxon>
        <taxon>Teleostei</taxon>
        <taxon>Neoteleostei</taxon>
        <taxon>Acanthomorphata</taxon>
        <taxon>Gobiaria</taxon>
        <taxon>Gobiiformes</taxon>
        <taxon>Gobioidei</taxon>
        <taxon>Gobiidae</taxon>
        <taxon>Gobionellinae</taxon>
        <taxon>Mugilogobius</taxon>
    </lineage>
</organism>
<evidence type="ECO:0000313" key="3">
    <source>
        <dbReference type="Proteomes" id="UP001460270"/>
    </source>
</evidence>
<gene>
    <name evidence="2" type="ORF">WMY93_019180</name>
</gene>
<accession>A0AAW0NI07</accession>
<feature type="region of interest" description="Disordered" evidence="1">
    <location>
        <begin position="145"/>
        <end position="167"/>
    </location>
</feature>
<dbReference type="EMBL" id="JBBPFD010000014">
    <property type="protein sequence ID" value="KAK7898327.1"/>
    <property type="molecule type" value="Genomic_DNA"/>
</dbReference>
<feature type="compositionally biased region" description="Low complexity" evidence="1">
    <location>
        <begin position="47"/>
        <end position="68"/>
    </location>
</feature>